<dbReference type="PROSITE" id="PS51012">
    <property type="entry name" value="ABC_TM2"/>
    <property type="match status" value="1"/>
</dbReference>
<dbReference type="PANTHER" id="PTHR30413:SF10">
    <property type="entry name" value="CAPSULE POLYSACCHARIDE EXPORT INNER-MEMBRANE PROTEIN CTRC"/>
    <property type="match status" value="1"/>
</dbReference>
<reference evidence="10 11" key="1">
    <citation type="submission" date="2015-09" db="EMBL/GenBank/DDBJ databases">
        <authorList>
            <consortium name="Pathogen Informatics"/>
        </authorList>
    </citation>
    <scope>NUCLEOTIDE SEQUENCE [LARGE SCALE GENOMIC DNA]</scope>
    <source>
        <strain evidence="10 11">2789STDY5608835</strain>
    </source>
</reference>
<accession>A0A173XHK6</accession>
<evidence type="ECO:0000259" key="9">
    <source>
        <dbReference type="PROSITE" id="PS51012"/>
    </source>
</evidence>
<dbReference type="EMBL" id="CYYR01000003">
    <property type="protein sequence ID" value="CUN51301.1"/>
    <property type="molecule type" value="Genomic_DNA"/>
</dbReference>
<proteinExistence type="inferred from homology"/>
<feature type="domain" description="ABC transmembrane type-2" evidence="9">
    <location>
        <begin position="38"/>
        <end position="269"/>
    </location>
</feature>
<dbReference type="InterPro" id="IPR047817">
    <property type="entry name" value="ABC2_TM_bact-type"/>
</dbReference>
<evidence type="ECO:0000256" key="4">
    <source>
        <dbReference type="ARBA" id="ARBA00022475"/>
    </source>
</evidence>
<keyword evidence="3 8" id="KW-0813">Transport</keyword>
<keyword evidence="4 8" id="KW-1003">Cell membrane</keyword>
<comment type="subcellular location">
    <subcellularLocation>
        <location evidence="1 8">Cell membrane</location>
        <topology evidence="1 8">Multi-pass membrane protein</topology>
    </subcellularLocation>
</comment>
<dbReference type="AlphaFoldDB" id="A0A173XHK6"/>
<dbReference type="RefSeq" id="WP_055301252.1">
    <property type="nucleotide sequence ID" value="NZ_CYYR01000003.1"/>
</dbReference>
<dbReference type="PANTHER" id="PTHR30413">
    <property type="entry name" value="INNER MEMBRANE TRANSPORT PERMEASE"/>
    <property type="match status" value="1"/>
</dbReference>
<dbReference type="GO" id="GO:0140359">
    <property type="term" value="F:ABC-type transporter activity"/>
    <property type="evidence" value="ECO:0007669"/>
    <property type="project" value="InterPro"/>
</dbReference>
<comment type="similarity">
    <text evidence="2 8">Belongs to the ABC-2 integral membrane protein family.</text>
</comment>
<gene>
    <name evidence="10" type="ORF">ERS852392_00593</name>
</gene>
<feature type="transmembrane region" description="Helical" evidence="8">
    <location>
        <begin position="249"/>
        <end position="266"/>
    </location>
</feature>
<evidence type="ECO:0000256" key="7">
    <source>
        <dbReference type="ARBA" id="ARBA00023136"/>
    </source>
</evidence>
<protein>
    <recommendedName>
        <fullName evidence="8">Transport permease protein</fullName>
    </recommendedName>
</protein>
<dbReference type="InterPro" id="IPR013525">
    <property type="entry name" value="ABC2_TM"/>
</dbReference>
<sequence>MSEKKKTVFLPSILWENRKLIMNLAKNDYKKKFAGSYLGIIWAFIQPVVTVLVYWFVFEVGLNSKVNDLRTGAEVPFVIWLMAGLIPWFYFQEAWSGGTSVLIEYTYLVKKVVFQIETLPVVKLISALFTHLFFVTFTIILFAFMGYTPDLYTLQVLYYSFCMIVMVAGLIYATSAIVVFFRDLAQVVGILLQVGVWVTPIMWDINTMTKIPSWCVFILKLNPMYYIVNGYRDALINKIAFWEHPGYTMYFWILSVILLCLGTGIFKRLRIHFADVL</sequence>
<evidence type="ECO:0000256" key="2">
    <source>
        <dbReference type="ARBA" id="ARBA00007783"/>
    </source>
</evidence>
<dbReference type="Pfam" id="PF01061">
    <property type="entry name" value="ABC2_membrane"/>
    <property type="match status" value="1"/>
</dbReference>
<dbReference type="GO" id="GO:0015920">
    <property type="term" value="P:lipopolysaccharide transport"/>
    <property type="evidence" value="ECO:0007669"/>
    <property type="project" value="TreeGrafter"/>
</dbReference>
<keyword evidence="7 8" id="KW-0472">Membrane</keyword>
<evidence type="ECO:0000256" key="8">
    <source>
        <dbReference type="RuleBase" id="RU361157"/>
    </source>
</evidence>
<feature type="transmembrane region" description="Helical" evidence="8">
    <location>
        <begin position="157"/>
        <end position="180"/>
    </location>
</feature>
<evidence type="ECO:0000256" key="6">
    <source>
        <dbReference type="ARBA" id="ARBA00022989"/>
    </source>
</evidence>
<dbReference type="GO" id="GO:0005886">
    <property type="term" value="C:plasma membrane"/>
    <property type="evidence" value="ECO:0007669"/>
    <property type="project" value="UniProtKB-SubCell"/>
</dbReference>
<keyword evidence="5 8" id="KW-0812">Transmembrane</keyword>
<organism evidence="10 11">
    <name type="scientific">Roseburia inulinivorans</name>
    <dbReference type="NCBI Taxonomy" id="360807"/>
    <lineage>
        <taxon>Bacteria</taxon>
        <taxon>Bacillati</taxon>
        <taxon>Bacillota</taxon>
        <taxon>Clostridia</taxon>
        <taxon>Lachnospirales</taxon>
        <taxon>Lachnospiraceae</taxon>
        <taxon>Roseburia</taxon>
    </lineage>
</organism>
<feature type="transmembrane region" description="Helical" evidence="8">
    <location>
        <begin position="77"/>
        <end position="103"/>
    </location>
</feature>
<dbReference type="Proteomes" id="UP000095395">
    <property type="component" value="Unassembled WGS sequence"/>
</dbReference>
<feature type="transmembrane region" description="Helical" evidence="8">
    <location>
        <begin position="36"/>
        <end position="57"/>
    </location>
</feature>
<feature type="transmembrane region" description="Helical" evidence="8">
    <location>
        <begin position="187"/>
        <end position="205"/>
    </location>
</feature>
<evidence type="ECO:0000256" key="5">
    <source>
        <dbReference type="ARBA" id="ARBA00022692"/>
    </source>
</evidence>
<evidence type="ECO:0000313" key="11">
    <source>
        <dbReference type="Proteomes" id="UP000095395"/>
    </source>
</evidence>
<evidence type="ECO:0000256" key="1">
    <source>
        <dbReference type="ARBA" id="ARBA00004651"/>
    </source>
</evidence>
<feature type="transmembrane region" description="Helical" evidence="8">
    <location>
        <begin position="124"/>
        <end position="145"/>
    </location>
</feature>
<keyword evidence="6 8" id="KW-1133">Transmembrane helix</keyword>
<name>A0A173XHK6_9FIRM</name>
<evidence type="ECO:0000256" key="3">
    <source>
        <dbReference type="ARBA" id="ARBA00022448"/>
    </source>
</evidence>
<evidence type="ECO:0000313" key="10">
    <source>
        <dbReference type="EMBL" id="CUN51301.1"/>
    </source>
</evidence>